<evidence type="ECO:0000313" key="2">
    <source>
        <dbReference type="Proteomes" id="UP000652219"/>
    </source>
</evidence>
<dbReference type="Proteomes" id="UP000652219">
    <property type="component" value="Unassembled WGS sequence"/>
</dbReference>
<accession>A0A8H6JCF4</accession>
<evidence type="ECO:0000313" key="1">
    <source>
        <dbReference type="EMBL" id="KAF6810569.1"/>
    </source>
</evidence>
<sequence length="129" mass="14202">MIRPFGGRNVAGRMAMVARLVVCGGVVEWQKKSTVVPFLWGEFRCGRNLAAQRNVTIPYMMRFGGLVRCPPALPSECDAAGVVKPSRGHARSSEHRRFFQSVECRPFTCRTGTGTGLDWTGLDLGRTLS</sequence>
<keyword evidence="2" id="KW-1185">Reference proteome</keyword>
<comment type="caution">
    <text evidence="1">The sequence shown here is derived from an EMBL/GenBank/DDBJ whole genome shotgun (WGS) entry which is preliminary data.</text>
</comment>
<protein>
    <submittedName>
        <fullName evidence="1">Uncharacterized protein</fullName>
    </submittedName>
</protein>
<dbReference type="AlphaFoldDB" id="A0A8H6JCF4"/>
<dbReference type="EMBL" id="WIGN01000085">
    <property type="protein sequence ID" value="KAF6810569.1"/>
    <property type="molecule type" value="Genomic_DNA"/>
</dbReference>
<name>A0A8H6JCF4_9PEZI</name>
<proteinExistence type="predicted"/>
<organism evidence="1 2">
    <name type="scientific">Colletotrichum sojae</name>
    <dbReference type="NCBI Taxonomy" id="2175907"/>
    <lineage>
        <taxon>Eukaryota</taxon>
        <taxon>Fungi</taxon>
        <taxon>Dikarya</taxon>
        <taxon>Ascomycota</taxon>
        <taxon>Pezizomycotina</taxon>
        <taxon>Sordariomycetes</taxon>
        <taxon>Hypocreomycetidae</taxon>
        <taxon>Glomerellales</taxon>
        <taxon>Glomerellaceae</taxon>
        <taxon>Colletotrichum</taxon>
        <taxon>Colletotrichum orchidearum species complex</taxon>
    </lineage>
</organism>
<reference evidence="1 2" key="1">
    <citation type="journal article" date="2020" name="Phytopathology">
        <title>Genome Sequence Resources of Colletotrichum truncatum, C. plurivorum, C. musicola, and C. sojae: Four Species Pathogenic to Soybean (Glycine max).</title>
        <authorList>
            <person name="Rogerio F."/>
            <person name="Boufleur T.R."/>
            <person name="Ciampi-Guillardi M."/>
            <person name="Sukno S.A."/>
            <person name="Thon M.R."/>
            <person name="Massola Junior N.S."/>
            <person name="Baroncelli R."/>
        </authorList>
    </citation>
    <scope>NUCLEOTIDE SEQUENCE [LARGE SCALE GENOMIC DNA]</scope>
    <source>
        <strain evidence="1 2">LFN0009</strain>
    </source>
</reference>
<gene>
    <name evidence="1" type="ORF">CSOJ01_06248</name>
</gene>